<evidence type="ECO:0000313" key="2">
    <source>
        <dbReference type="Proteomes" id="UP000054359"/>
    </source>
</evidence>
<dbReference type="AlphaFoldDB" id="A0A087UGC4"/>
<dbReference type="OrthoDB" id="6781249at2759"/>
<dbReference type="Proteomes" id="UP000054359">
    <property type="component" value="Unassembled WGS sequence"/>
</dbReference>
<accession>A0A087UGC4</accession>
<gene>
    <name evidence="1" type="ORF">X975_15611</name>
</gene>
<evidence type="ECO:0000313" key="1">
    <source>
        <dbReference type="EMBL" id="KFM76413.1"/>
    </source>
</evidence>
<keyword evidence="2" id="KW-1185">Reference proteome</keyword>
<name>A0A087UGC4_STEMI</name>
<reference evidence="1 2" key="1">
    <citation type="submission" date="2013-11" db="EMBL/GenBank/DDBJ databases">
        <title>Genome sequencing of Stegodyphus mimosarum.</title>
        <authorList>
            <person name="Bechsgaard J."/>
        </authorList>
    </citation>
    <scope>NUCLEOTIDE SEQUENCE [LARGE SCALE GENOMIC DNA]</scope>
</reference>
<feature type="non-terminal residue" evidence="1">
    <location>
        <position position="125"/>
    </location>
</feature>
<protein>
    <submittedName>
        <fullName evidence="1">Uncharacterized protein</fullName>
    </submittedName>
</protein>
<dbReference type="EMBL" id="KK119688">
    <property type="protein sequence ID" value="KFM76413.1"/>
    <property type="molecule type" value="Genomic_DNA"/>
</dbReference>
<proteinExistence type="predicted"/>
<sequence length="125" mass="14203">MTKAELIPLRNFRNMTLPRASSSFIILVVVIQRVQFSKKGKSSIDKLFMRNSNLYSFSHVFYTSTSTHREVSDAGEQMFLAMYNARVRDLDKQCYLAFLKSTTSVMPDLSSLPPAKGSVLQHTCK</sequence>
<organism evidence="1 2">
    <name type="scientific">Stegodyphus mimosarum</name>
    <name type="common">African social velvet spider</name>
    <dbReference type="NCBI Taxonomy" id="407821"/>
    <lineage>
        <taxon>Eukaryota</taxon>
        <taxon>Metazoa</taxon>
        <taxon>Ecdysozoa</taxon>
        <taxon>Arthropoda</taxon>
        <taxon>Chelicerata</taxon>
        <taxon>Arachnida</taxon>
        <taxon>Araneae</taxon>
        <taxon>Araneomorphae</taxon>
        <taxon>Entelegynae</taxon>
        <taxon>Eresoidea</taxon>
        <taxon>Eresidae</taxon>
        <taxon>Stegodyphus</taxon>
    </lineage>
</organism>